<dbReference type="OrthoDB" id="1734943at2759"/>
<dbReference type="Gene3D" id="3.30.1440.10">
    <property type="match status" value="1"/>
</dbReference>
<keyword evidence="4" id="KW-0812">Transmembrane</keyword>
<organism evidence="6 7">
    <name type="scientific">Coptis chinensis</name>
    <dbReference type="NCBI Taxonomy" id="261450"/>
    <lineage>
        <taxon>Eukaryota</taxon>
        <taxon>Viridiplantae</taxon>
        <taxon>Streptophyta</taxon>
        <taxon>Embryophyta</taxon>
        <taxon>Tracheophyta</taxon>
        <taxon>Spermatophyta</taxon>
        <taxon>Magnoliopsida</taxon>
        <taxon>Ranunculales</taxon>
        <taxon>Ranunculaceae</taxon>
        <taxon>Coptidoideae</taxon>
        <taxon>Coptis</taxon>
    </lineage>
</organism>
<reference evidence="6 7" key="1">
    <citation type="submission" date="2020-10" db="EMBL/GenBank/DDBJ databases">
        <title>The Coptis chinensis genome and diversification of protoberbering-type alkaloids.</title>
        <authorList>
            <person name="Wang B."/>
            <person name="Shu S."/>
            <person name="Song C."/>
            <person name="Liu Y."/>
        </authorList>
    </citation>
    <scope>NUCLEOTIDE SEQUENCE [LARGE SCALE GENOMIC DNA]</scope>
    <source>
        <strain evidence="6">HL-2020</strain>
        <tissue evidence="6">Leaf</tissue>
    </source>
</reference>
<keyword evidence="3" id="KW-0687">Ribonucleoprotein</keyword>
<comment type="caution">
    <text evidence="6">The sequence shown here is derived from an EMBL/GenBank/DDBJ whole genome shotgun (WGS) entry which is preliminary data.</text>
</comment>
<dbReference type="GO" id="GO:1990904">
    <property type="term" value="C:ribonucleoprotein complex"/>
    <property type="evidence" value="ECO:0007669"/>
    <property type="project" value="UniProtKB-KW"/>
</dbReference>
<dbReference type="SUPFAM" id="SSF55282">
    <property type="entry name" value="RL5-like"/>
    <property type="match status" value="1"/>
</dbReference>
<dbReference type="InterPro" id="IPR002132">
    <property type="entry name" value="Ribosomal_uL5"/>
</dbReference>
<dbReference type="Pfam" id="PF00673">
    <property type="entry name" value="Ribosomal_L5_C"/>
    <property type="match status" value="1"/>
</dbReference>
<keyword evidence="4" id="KW-0472">Membrane</keyword>
<evidence type="ECO:0000256" key="2">
    <source>
        <dbReference type="ARBA" id="ARBA00022980"/>
    </source>
</evidence>
<dbReference type="GO" id="GO:0005840">
    <property type="term" value="C:ribosome"/>
    <property type="evidence" value="ECO:0007669"/>
    <property type="project" value="UniProtKB-KW"/>
</dbReference>
<dbReference type="GO" id="GO:0006412">
    <property type="term" value="P:translation"/>
    <property type="evidence" value="ECO:0007669"/>
    <property type="project" value="InterPro"/>
</dbReference>
<evidence type="ECO:0000256" key="3">
    <source>
        <dbReference type="ARBA" id="ARBA00023274"/>
    </source>
</evidence>
<dbReference type="AlphaFoldDB" id="A0A835H012"/>
<dbReference type="PANTHER" id="PTHR11994">
    <property type="entry name" value="60S RIBOSOMAL PROTEIN L11-RELATED"/>
    <property type="match status" value="1"/>
</dbReference>
<proteinExistence type="inferred from homology"/>
<feature type="domain" description="Large ribosomal subunit protein uL5 C-terminal" evidence="5">
    <location>
        <begin position="7"/>
        <end position="59"/>
    </location>
</feature>
<evidence type="ECO:0000259" key="5">
    <source>
        <dbReference type="Pfam" id="PF00673"/>
    </source>
</evidence>
<dbReference type="GO" id="GO:0003735">
    <property type="term" value="F:structural constituent of ribosome"/>
    <property type="evidence" value="ECO:0007669"/>
    <property type="project" value="InterPro"/>
</dbReference>
<dbReference type="Proteomes" id="UP000631114">
    <property type="component" value="Unassembled WGS sequence"/>
</dbReference>
<dbReference type="EMBL" id="JADFTS010000009">
    <property type="protein sequence ID" value="KAF9588238.1"/>
    <property type="molecule type" value="Genomic_DNA"/>
</dbReference>
<protein>
    <recommendedName>
        <fullName evidence="5">Large ribosomal subunit protein uL5 C-terminal domain-containing protein</fullName>
    </recommendedName>
</protein>
<keyword evidence="2" id="KW-0689">Ribosomal protein</keyword>
<keyword evidence="4" id="KW-1133">Transmembrane helix</keyword>
<feature type="transmembrane region" description="Helical" evidence="4">
    <location>
        <begin position="65"/>
        <end position="84"/>
    </location>
</feature>
<evidence type="ECO:0000313" key="6">
    <source>
        <dbReference type="EMBL" id="KAF9588238.1"/>
    </source>
</evidence>
<evidence type="ECO:0000313" key="7">
    <source>
        <dbReference type="Proteomes" id="UP000631114"/>
    </source>
</evidence>
<name>A0A835H012_9MAGN</name>
<accession>A0A835H012</accession>
<sequence length="137" mass="15839">MYELLRRNFTETGCFGFGIQEHIDLRIKYDPLTGIYGMDFYVVLERPVYRVGRCRRCKSHIGIQHRWCGVSGAVVWVMLLLFFGKSLLSLRYRLLNGKCLCFCRFFFGWQVFSLLDGKCCCATVGEWCYGVAGASGW</sequence>
<keyword evidence="7" id="KW-1185">Reference proteome</keyword>
<gene>
    <name evidence="6" type="ORF">IFM89_008638</name>
</gene>
<evidence type="ECO:0000256" key="1">
    <source>
        <dbReference type="ARBA" id="ARBA00008553"/>
    </source>
</evidence>
<dbReference type="InterPro" id="IPR031309">
    <property type="entry name" value="Ribosomal_uL5_C"/>
</dbReference>
<evidence type="ECO:0000256" key="4">
    <source>
        <dbReference type="SAM" id="Phobius"/>
    </source>
</evidence>
<dbReference type="InterPro" id="IPR022803">
    <property type="entry name" value="Ribosomal_uL5_dom_sf"/>
</dbReference>
<comment type="similarity">
    <text evidence="1">Belongs to the universal ribosomal protein uL5 family.</text>
</comment>